<keyword evidence="3" id="KW-1185">Reference proteome</keyword>
<dbReference type="Proteomes" id="UP000013520">
    <property type="component" value="Chromosome"/>
</dbReference>
<protein>
    <recommendedName>
        <fullName evidence="1">DUF7768 domain-containing protein</fullName>
    </recommendedName>
</protein>
<dbReference type="STRING" id="767817.Desgi_4389"/>
<feature type="domain" description="DUF7768" evidence="1">
    <location>
        <begin position="4"/>
        <end position="100"/>
    </location>
</feature>
<dbReference type="HOGENOM" id="CLU_128088_0_0_9"/>
<dbReference type="OrthoDB" id="9807423at2"/>
<accession>R4KVI5</accession>
<dbReference type="KEGG" id="dgi:Desgi_4389"/>
<dbReference type="eggNOG" id="ENOG5031NJV">
    <property type="taxonomic scope" value="Bacteria"/>
</dbReference>
<evidence type="ECO:0000313" key="3">
    <source>
        <dbReference type="Proteomes" id="UP000013520"/>
    </source>
</evidence>
<evidence type="ECO:0000259" key="1">
    <source>
        <dbReference type="Pfam" id="PF24963"/>
    </source>
</evidence>
<proteinExistence type="predicted"/>
<dbReference type="Gene3D" id="3.40.50.10400">
    <property type="entry name" value="Hypothetical protein PA1492"/>
    <property type="match status" value="1"/>
</dbReference>
<dbReference type="AlphaFoldDB" id="R4KVI5"/>
<dbReference type="EMBL" id="CP003273">
    <property type="protein sequence ID" value="AGL03631.1"/>
    <property type="molecule type" value="Genomic_DNA"/>
</dbReference>
<dbReference type="Pfam" id="PF24963">
    <property type="entry name" value="DUF7768"/>
    <property type="match status" value="1"/>
</dbReference>
<dbReference type="InterPro" id="IPR056670">
    <property type="entry name" value="DUF7768"/>
</dbReference>
<evidence type="ECO:0000313" key="2">
    <source>
        <dbReference type="EMBL" id="AGL03631.1"/>
    </source>
</evidence>
<reference evidence="2 3" key="1">
    <citation type="submission" date="2012-01" db="EMBL/GenBank/DDBJ databases">
        <title>Complete sequence of Desulfotomaculum gibsoniae DSM 7213.</title>
        <authorList>
            <consortium name="US DOE Joint Genome Institute"/>
            <person name="Lucas S."/>
            <person name="Han J."/>
            <person name="Lapidus A."/>
            <person name="Cheng J.-F."/>
            <person name="Goodwin L."/>
            <person name="Pitluck S."/>
            <person name="Peters L."/>
            <person name="Ovchinnikova G."/>
            <person name="Teshima H."/>
            <person name="Detter J.C."/>
            <person name="Han C."/>
            <person name="Tapia R."/>
            <person name="Land M."/>
            <person name="Hauser L."/>
            <person name="Kyrpides N."/>
            <person name="Ivanova N."/>
            <person name="Pagani I."/>
            <person name="Parshina S."/>
            <person name="Plugge C."/>
            <person name="Muyzer G."/>
            <person name="Kuever J."/>
            <person name="Ivanova A."/>
            <person name="Nazina T."/>
            <person name="Klenk H.-P."/>
            <person name="Brambilla E."/>
            <person name="Spring S."/>
            <person name="Stams A.F."/>
            <person name="Woyke T."/>
        </authorList>
    </citation>
    <scope>NUCLEOTIDE SEQUENCE [LARGE SCALE GENOMIC DNA]</scope>
    <source>
        <strain evidence="2 3">DSM 7213</strain>
    </source>
</reference>
<dbReference type="RefSeq" id="WP_006521314.1">
    <property type="nucleotide sequence ID" value="NC_021184.1"/>
</dbReference>
<sequence length="114" mass="12588">MKNIVFICSPFAGDVAGNIDRARRYGRFAVTKKVIPIIPHLMYPQFLDEDDPAERQLGIEMGLALLSHCREVWVFGSRVSSGMAAEIDQAKVLGIPVKYFTVDCKPVGGLTYGI</sequence>
<gene>
    <name evidence="2" type="ORF">Desgi_4389</name>
</gene>
<organism evidence="2 3">
    <name type="scientific">Desulfoscipio gibsoniae DSM 7213</name>
    <dbReference type="NCBI Taxonomy" id="767817"/>
    <lineage>
        <taxon>Bacteria</taxon>
        <taxon>Bacillati</taxon>
        <taxon>Bacillota</taxon>
        <taxon>Clostridia</taxon>
        <taxon>Eubacteriales</taxon>
        <taxon>Desulfallaceae</taxon>
        <taxon>Desulfoscipio</taxon>
    </lineage>
</organism>
<name>R4KVI5_9FIRM</name>